<reference evidence="1 2" key="1">
    <citation type="journal article" date="2023" name="Plants (Basel)">
        <title>Bridging the Gap: Combining Genomics and Transcriptomics Approaches to Understand Stylosanthes scabra, an Orphan Legume from the Brazilian Caatinga.</title>
        <authorList>
            <person name="Ferreira-Neto J.R.C."/>
            <person name="da Silva M.D."/>
            <person name="Binneck E."/>
            <person name="de Melo N.F."/>
            <person name="da Silva R.H."/>
            <person name="de Melo A.L.T.M."/>
            <person name="Pandolfi V."/>
            <person name="Bustamante F.O."/>
            <person name="Brasileiro-Vidal A.C."/>
            <person name="Benko-Iseppon A.M."/>
        </authorList>
    </citation>
    <scope>NUCLEOTIDE SEQUENCE [LARGE SCALE GENOMIC DNA]</scope>
    <source>
        <tissue evidence="1">Leaves</tissue>
    </source>
</reference>
<dbReference type="Proteomes" id="UP001341840">
    <property type="component" value="Unassembled WGS sequence"/>
</dbReference>
<name>A0ABU6U077_9FABA</name>
<sequence>MVVYDPQSNVWEKVEDEDTYSRIREIDFDSITTISVPDVSNNCSVALAFDKEMNGDDLVKFELYALLLDKQTNLVRCCQSLDECSNEIQVTRVCSLSTNMRFVDLGNGMVCA</sequence>
<evidence type="ECO:0000313" key="2">
    <source>
        <dbReference type="Proteomes" id="UP001341840"/>
    </source>
</evidence>
<dbReference type="EMBL" id="JASCZI010099604">
    <property type="protein sequence ID" value="MED6154516.1"/>
    <property type="molecule type" value="Genomic_DNA"/>
</dbReference>
<keyword evidence="2" id="KW-1185">Reference proteome</keyword>
<accession>A0ABU6U077</accession>
<evidence type="ECO:0000313" key="1">
    <source>
        <dbReference type="EMBL" id="MED6154516.1"/>
    </source>
</evidence>
<comment type="caution">
    <text evidence="1">The sequence shown here is derived from an EMBL/GenBank/DDBJ whole genome shotgun (WGS) entry which is preliminary data.</text>
</comment>
<organism evidence="1 2">
    <name type="scientific">Stylosanthes scabra</name>
    <dbReference type="NCBI Taxonomy" id="79078"/>
    <lineage>
        <taxon>Eukaryota</taxon>
        <taxon>Viridiplantae</taxon>
        <taxon>Streptophyta</taxon>
        <taxon>Embryophyta</taxon>
        <taxon>Tracheophyta</taxon>
        <taxon>Spermatophyta</taxon>
        <taxon>Magnoliopsida</taxon>
        <taxon>eudicotyledons</taxon>
        <taxon>Gunneridae</taxon>
        <taxon>Pentapetalae</taxon>
        <taxon>rosids</taxon>
        <taxon>fabids</taxon>
        <taxon>Fabales</taxon>
        <taxon>Fabaceae</taxon>
        <taxon>Papilionoideae</taxon>
        <taxon>50 kb inversion clade</taxon>
        <taxon>dalbergioids sensu lato</taxon>
        <taxon>Dalbergieae</taxon>
        <taxon>Pterocarpus clade</taxon>
        <taxon>Stylosanthes</taxon>
    </lineage>
</organism>
<protein>
    <submittedName>
        <fullName evidence="1">Uncharacterized protein</fullName>
    </submittedName>
</protein>
<proteinExistence type="predicted"/>
<feature type="non-terminal residue" evidence="1">
    <location>
        <position position="112"/>
    </location>
</feature>
<gene>
    <name evidence="1" type="ORF">PIB30_113281</name>
</gene>